<keyword evidence="3 5" id="KW-1133">Transmembrane helix</keyword>
<comment type="caution">
    <text evidence="6">The sequence shown here is derived from an EMBL/GenBank/DDBJ whole genome shotgun (WGS) entry which is preliminary data.</text>
</comment>
<evidence type="ECO:0000256" key="3">
    <source>
        <dbReference type="ARBA" id="ARBA00022989"/>
    </source>
</evidence>
<dbReference type="Pfam" id="PF09685">
    <property type="entry name" value="MamF_MmsF"/>
    <property type="match status" value="1"/>
</dbReference>
<gene>
    <name evidence="6" type="ORF">J2S05_000806</name>
</gene>
<comment type="subcellular location">
    <subcellularLocation>
        <location evidence="1">Membrane</location>
        <topology evidence="1">Multi-pass membrane protein</topology>
    </subcellularLocation>
</comment>
<name>A0ABT9YDV1_9BACI</name>
<dbReference type="RefSeq" id="WP_306980141.1">
    <property type="nucleotide sequence ID" value="NZ_JAUSUA010000001.1"/>
</dbReference>
<proteinExistence type="predicted"/>
<evidence type="ECO:0000313" key="6">
    <source>
        <dbReference type="EMBL" id="MDQ0206032.1"/>
    </source>
</evidence>
<dbReference type="Proteomes" id="UP001225034">
    <property type="component" value="Unassembled WGS sequence"/>
</dbReference>
<evidence type="ECO:0000256" key="5">
    <source>
        <dbReference type="SAM" id="Phobius"/>
    </source>
</evidence>
<dbReference type="EMBL" id="JAUSUA010000001">
    <property type="protein sequence ID" value="MDQ0206032.1"/>
    <property type="molecule type" value="Genomic_DNA"/>
</dbReference>
<feature type="transmembrane region" description="Helical" evidence="5">
    <location>
        <begin position="20"/>
        <end position="41"/>
    </location>
</feature>
<evidence type="ECO:0000256" key="1">
    <source>
        <dbReference type="ARBA" id="ARBA00004141"/>
    </source>
</evidence>
<evidence type="ECO:0000313" key="7">
    <source>
        <dbReference type="Proteomes" id="UP001225034"/>
    </source>
</evidence>
<organism evidence="6 7">
    <name type="scientific">Alkalicoccobacillus murimartini</name>
    <dbReference type="NCBI Taxonomy" id="171685"/>
    <lineage>
        <taxon>Bacteria</taxon>
        <taxon>Bacillati</taxon>
        <taxon>Bacillota</taxon>
        <taxon>Bacilli</taxon>
        <taxon>Bacillales</taxon>
        <taxon>Bacillaceae</taxon>
        <taxon>Alkalicoccobacillus</taxon>
    </lineage>
</organism>
<evidence type="ECO:0000256" key="2">
    <source>
        <dbReference type="ARBA" id="ARBA00022692"/>
    </source>
</evidence>
<protein>
    <submittedName>
        <fullName evidence="6">Tic20 family protein</fullName>
    </submittedName>
</protein>
<evidence type="ECO:0000256" key="4">
    <source>
        <dbReference type="ARBA" id="ARBA00023136"/>
    </source>
</evidence>
<feature type="transmembrane region" description="Helical" evidence="5">
    <location>
        <begin position="56"/>
        <end position="74"/>
    </location>
</feature>
<keyword evidence="7" id="KW-1185">Reference proteome</keyword>
<feature type="transmembrane region" description="Helical" evidence="5">
    <location>
        <begin position="80"/>
        <end position="99"/>
    </location>
</feature>
<keyword evidence="2 5" id="KW-0812">Transmembrane</keyword>
<sequence>MSNDISTYDGQPSSDERIMAMLMYLLSFITTIIAPLIIWVIKKDESKFINFHGKQYFNFVISYFIYGIVAYILTIALIGFALIPIFFVLSLIFIIVAAVKAYNGEMYVIPLTIRFIK</sequence>
<accession>A0ABT9YDV1</accession>
<keyword evidence="4 5" id="KW-0472">Membrane</keyword>
<dbReference type="InterPro" id="IPR019109">
    <property type="entry name" value="MamF_MmsF"/>
</dbReference>
<reference evidence="6 7" key="1">
    <citation type="submission" date="2023-07" db="EMBL/GenBank/DDBJ databases">
        <title>Genomic Encyclopedia of Type Strains, Phase IV (KMG-IV): sequencing the most valuable type-strain genomes for metagenomic binning, comparative biology and taxonomic classification.</title>
        <authorList>
            <person name="Goeker M."/>
        </authorList>
    </citation>
    <scope>NUCLEOTIDE SEQUENCE [LARGE SCALE GENOMIC DNA]</scope>
    <source>
        <strain evidence="6 7">DSM 19154</strain>
    </source>
</reference>